<sequence length="368" mass="41347">MKQYVYLLILPIMFLISCSDDTVEEMGGSNHVLLERYPQEVINISMDNPESFASFNKTSVTRSSELLKDSVWSSGNGHTLIYETNEHIPTQGLMRYIYLGSILQGGSIEKQRFVPIVKPMDPITISYSFPARWVTDIIAKPSLSAQRQSLQNIMNKEGMTGKQLGSFTYNMRQFSYFEELKLAFGANVNIGGLLNIDVSLDKGKIRKKTGLFAKIVQRNYTVDMDLPADGNILLNHDDMGSVGKYDPIYISSITYGRMALISIESSESYDKVRIALQAALQAKVVNGKLSFNLEQEKILKEAEVNVMVYNGEGEGTVKTAKGWNEFQDFIIQGGRFSKDLPGDAIFYTASYLSDNSPFYSKFKIHLEN</sequence>
<proteinExistence type="predicted"/>
<dbReference type="InterPro" id="IPR036363">
    <property type="entry name" value="Thiol_cytolysin_ab_sf"/>
</dbReference>
<dbReference type="Proteomes" id="UP000283616">
    <property type="component" value="Unassembled WGS sequence"/>
</dbReference>
<evidence type="ECO:0000313" key="4">
    <source>
        <dbReference type="Proteomes" id="UP001156218"/>
    </source>
</evidence>
<dbReference type="InterPro" id="IPR036359">
    <property type="entry name" value="Thiol_cytolysin_sf"/>
</dbReference>
<evidence type="ECO:0000313" key="3">
    <source>
        <dbReference type="Proteomes" id="UP000283616"/>
    </source>
</evidence>
<dbReference type="EMBL" id="QROV01000025">
    <property type="protein sequence ID" value="RHL55102.1"/>
    <property type="molecule type" value="Genomic_DNA"/>
</dbReference>
<dbReference type="RefSeq" id="WP_005809735.1">
    <property type="nucleotide sequence ID" value="NZ_CAXUFE010000017.1"/>
</dbReference>
<evidence type="ECO:0000313" key="2">
    <source>
        <dbReference type="EMBL" id="UYU66159.1"/>
    </source>
</evidence>
<name>A0A173S292_BACT4</name>
<dbReference type="AlphaFoldDB" id="A0A173S292"/>
<dbReference type="SUPFAM" id="SSF56978">
    <property type="entry name" value="Perfringolysin"/>
    <property type="match status" value="1"/>
</dbReference>
<reference evidence="1 3" key="1">
    <citation type="submission" date="2018-08" db="EMBL/GenBank/DDBJ databases">
        <title>A genome reference for cultivated species of the human gut microbiota.</title>
        <authorList>
            <person name="Zou Y."/>
            <person name="Xue W."/>
            <person name="Luo G."/>
        </authorList>
    </citation>
    <scope>NUCLEOTIDE SEQUENCE [LARGE SCALE GENOMIC DNA]</scope>
    <source>
        <strain evidence="1 3">AF37-12</strain>
    </source>
</reference>
<accession>A0A173S292</accession>
<dbReference type="Gene3D" id="3.40.30.40">
    <property type="entry name" value="Perfringolysin"/>
    <property type="match status" value="1"/>
</dbReference>
<dbReference type="Pfam" id="PF01289">
    <property type="entry name" value="Thiol_cytolysin"/>
    <property type="match status" value="1"/>
</dbReference>
<gene>
    <name evidence="1" type="ORF">DW011_18930</name>
    <name evidence="2" type="ORF">KQP68_21730</name>
</gene>
<organism evidence="1 3">
    <name type="scientific">Bacteroides thetaiotaomicron</name>
    <dbReference type="NCBI Taxonomy" id="818"/>
    <lineage>
        <taxon>Bacteria</taxon>
        <taxon>Pseudomonadati</taxon>
        <taxon>Bacteroidota</taxon>
        <taxon>Bacteroidia</taxon>
        <taxon>Bacteroidales</taxon>
        <taxon>Bacteroidaceae</taxon>
        <taxon>Bacteroides</taxon>
    </lineage>
</organism>
<dbReference type="PROSITE" id="PS51257">
    <property type="entry name" value="PROKAR_LIPOPROTEIN"/>
    <property type="match status" value="1"/>
</dbReference>
<dbReference type="Gene3D" id="3.90.840.10">
    <property type="entry name" value="Thiol-activated cytolysin superfamily/Thiol-activated cytolysin, alpha-beta domain"/>
    <property type="match status" value="1"/>
</dbReference>
<dbReference type="GO" id="GO:0015485">
    <property type="term" value="F:cholesterol binding"/>
    <property type="evidence" value="ECO:0007669"/>
    <property type="project" value="InterPro"/>
</dbReference>
<dbReference type="EMBL" id="CP083680">
    <property type="protein sequence ID" value="UYU66159.1"/>
    <property type="molecule type" value="Genomic_DNA"/>
</dbReference>
<protein>
    <submittedName>
        <fullName evidence="1">Hemolysin</fullName>
    </submittedName>
    <submittedName>
        <fullName evidence="2">Thiol-activated cytolysin family protein</fullName>
    </submittedName>
</protein>
<evidence type="ECO:0000313" key="1">
    <source>
        <dbReference type="EMBL" id="RHL55102.1"/>
    </source>
</evidence>
<dbReference type="SMR" id="A0A173S292"/>
<dbReference type="InterPro" id="IPR001869">
    <property type="entry name" value="Thiol_cytolysin"/>
</dbReference>
<reference evidence="2 4" key="2">
    <citation type="submission" date="2021-06" db="EMBL/GenBank/DDBJ databases">
        <title>Interrogation of the integrated mobile genetic elements in gut-associated Bacteroides with a consensus prediction approach.</title>
        <authorList>
            <person name="Campbell D.E."/>
            <person name="Leigh J.R."/>
            <person name="Kim T."/>
            <person name="England W."/>
            <person name="Whitaker R.J."/>
            <person name="Degnan P.H."/>
        </authorList>
    </citation>
    <scope>NUCLEOTIDE SEQUENCE [LARGE SCALE GENOMIC DNA]</scope>
    <source>
        <strain evidence="2 4">WAL8669</strain>
    </source>
</reference>
<dbReference type="Proteomes" id="UP001156218">
    <property type="component" value="Chromosome"/>
</dbReference>